<keyword evidence="2" id="KW-1133">Transmembrane helix</keyword>
<feature type="transmembrane region" description="Helical" evidence="2">
    <location>
        <begin position="31"/>
        <end position="56"/>
    </location>
</feature>
<keyword evidence="2" id="KW-0812">Transmembrane</keyword>
<evidence type="ECO:0000256" key="1">
    <source>
        <dbReference type="SAM" id="MobiDB-lite"/>
    </source>
</evidence>
<dbReference type="AlphaFoldDB" id="A0AAN6TIC2"/>
<sequence length="139" mass="15460">MPAAGRHVLTQHQSCEWGHRTHQRSTELSCSYAVCGLLGVWLIVLCLGSNSFILVFQDGSLIFFIHSFFSYLKFCSENTTWYQVAITVSITAISSSRGEGARLGISESQKGNWTTSLEPESSQPRSFPCLGRSHSPRTR</sequence>
<dbReference type="RefSeq" id="XP_064672592.1">
    <property type="nucleotide sequence ID" value="XM_064809789.1"/>
</dbReference>
<feature type="region of interest" description="Disordered" evidence="1">
    <location>
        <begin position="96"/>
        <end position="139"/>
    </location>
</feature>
<accession>A0AAN6TIC2</accession>
<keyword evidence="4" id="KW-1185">Reference proteome</keyword>
<evidence type="ECO:0000313" key="4">
    <source>
        <dbReference type="Proteomes" id="UP001302812"/>
    </source>
</evidence>
<dbReference type="GeneID" id="89933913"/>
<gene>
    <name evidence="3" type="ORF">N656DRAFT_477525</name>
</gene>
<reference evidence="3" key="1">
    <citation type="journal article" date="2023" name="Mol. Phylogenet. Evol.">
        <title>Genome-scale phylogeny and comparative genomics of the fungal order Sordariales.</title>
        <authorList>
            <person name="Hensen N."/>
            <person name="Bonometti L."/>
            <person name="Westerberg I."/>
            <person name="Brannstrom I.O."/>
            <person name="Guillou S."/>
            <person name="Cros-Aarteil S."/>
            <person name="Calhoun S."/>
            <person name="Haridas S."/>
            <person name="Kuo A."/>
            <person name="Mondo S."/>
            <person name="Pangilinan J."/>
            <person name="Riley R."/>
            <person name="LaButti K."/>
            <person name="Andreopoulos B."/>
            <person name="Lipzen A."/>
            <person name="Chen C."/>
            <person name="Yan M."/>
            <person name="Daum C."/>
            <person name="Ng V."/>
            <person name="Clum A."/>
            <person name="Steindorff A."/>
            <person name="Ohm R.A."/>
            <person name="Martin F."/>
            <person name="Silar P."/>
            <person name="Natvig D.O."/>
            <person name="Lalanne C."/>
            <person name="Gautier V."/>
            <person name="Ament-Velasquez S.L."/>
            <person name="Kruys A."/>
            <person name="Hutchinson M.I."/>
            <person name="Powell A.J."/>
            <person name="Barry K."/>
            <person name="Miller A.N."/>
            <person name="Grigoriev I.V."/>
            <person name="Debuchy R."/>
            <person name="Gladieux P."/>
            <person name="Hiltunen Thoren M."/>
            <person name="Johannesson H."/>
        </authorList>
    </citation>
    <scope>NUCLEOTIDE SEQUENCE</scope>
    <source>
        <strain evidence="3">CBS 508.74</strain>
    </source>
</reference>
<protein>
    <submittedName>
        <fullName evidence="3">Uncharacterized protein</fullName>
    </submittedName>
</protein>
<organism evidence="3 4">
    <name type="scientific">Canariomyces notabilis</name>
    <dbReference type="NCBI Taxonomy" id="2074819"/>
    <lineage>
        <taxon>Eukaryota</taxon>
        <taxon>Fungi</taxon>
        <taxon>Dikarya</taxon>
        <taxon>Ascomycota</taxon>
        <taxon>Pezizomycotina</taxon>
        <taxon>Sordariomycetes</taxon>
        <taxon>Sordariomycetidae</taxon>
        <taxon>Sordariales</taxon>
        <taxon>Chaetomiaceae</taxon>
        <taxon>Canariomyces</taxon>
    </lineage>
</organism>
<dbReference type="EMBL" id="MU853335">
    <property type="protein sequence ID" value="KAK4115022.1"/>
    <property type="molecule type" value="Genomic_DNA"/>
</dbReference>
<proteinExistence type="predicted"/>
<keyword evidence="2" id="KW-0472">Membrane</keyword>
<feature type="compositionally biased region" description="Polar residues" evidence="1">
    <location>
        <begin position="106"/>
        <end position="125"/>
    </location>
</feature>
<name>A0AAN6TIC2_9PEZI</name>
<evidence type="ECO:0000256" key="2">
    <source>
        <dbReference type="SAM" id="Phobius"/>
    </source>
</evidence>
<evidence type="ECO:0000313" key="3">
    <source>
        <dbReference type="EMBL" id="KAK4115022.1"/>
    </source>
</evidence>
<reference evidence="3" key="2">
    <citation type="submission" date="2023-05" db="EMBL/GenBank/DDBJ databases">
        <authorList>
            <consortium name="Lawrence Berkeley National Laboratory"/>
            <person name="Steindorff A."/>
            <person name="Hensen N."/>
            <person name="Bonometti L."/>
            <person name="Westerberg I."/>
            <person name="Brannstrom I.O."/>
            <person name="Guillou S."/>
            <person name="Cros-Aarteil S."/>
            <person name="Calhoun S."/>
            <person name="Haridas S."/>
            <person name="Kuo A."/>
            <person name="Mondo S."/>
            <person name="Pangilinan J."/>
            <person name="Riley R."/>
            <person name="Labutti K."/>
            <person name="Andreopoulos B."/>
            <person name="Lipzen A."/>
            <person name="Chen C."/>
            <person name="Yanf M."/>
            <person name="Daum C."/>
            <person name="Ng V."/>
            <person name="Clum A."/>
            <person name="Ohm R."/>
            <person name="Martin F."/>
            <person name="Silar P."/>
            <person name="Natvig D."/>
            <person name="Lalanne C."/>
            <person name="Gautier V."/>
            <person name="Ament-Velasquez S.L."/>
            <person name="Kruys A."/>
            <person name="Hutchinson M.I."/>
            <person name="Powell A.J."/>
            <person name="Barry K."/>
            <person name="Miller A.N."/>
            <person name="Grigoriev I.V."/>
            <person name="Debuchy R."/>
            <person name="Gladieux P."/>
            <person name="Thoren M.H."/>
            <person name="Johannesson H."/>
        </authorList>
    </citation>
    <scope>NUCLEOTIDE SEQUENCE</scope>
    <source>
        <strain evidence="3">CBS 508.74</strain>
    </source>
</reference>
<dbReference type="Proteomes" id="UP001302812">
    <property type="component" value="Unassembled WGS sequence"/>
</dbReference>
<comment type="caution">
    <text evidence="3">The sequence shown here is derived from an EMBL/GenBank/DDBJ whole genome shotgun (WGS) entry which is preliminary data.</text>
</comment>